<dbReference type="OrthoDB" id="964423at2"/>
<dbReference type="eggNOG" id="COG3547">
    <property type="taxonomic scope" value="Bacteria"/>
</dbReference>
<evidence type="ECO:0000313" key="5">
    <source>
        <dbReference type="EMBL" id="AEM72254.1"/>
    </source>
</evidence>
<keyword evidence="1" id="KW-0175">Coiled coil</keyword>
<dbReference type="InterPro" id="IPR003346">
    <property type="entry name" value="Transposase_20"/>
</dbReference>
<keyword evidence="7" id="KW-1185">Reference proteome</keyword>
<dbReference type="RefSeq" id="WP_014032626.1">
    <property type="nucleotide sequence ID" value="NC_015945.1"/>
</dbReference>
<reference evidence="6 7" key="2">
    <citation type="journal article" date="2012" name="Stand. Genomic Sci.">
        <title>Complete genome sequence of the facultatively anaerobic, appendaged bacterium Muricauda ruestringensis type strain (B1(T)).</title>
        <authorList>
            <person name="Huntemann M."/>
            <person name="Teshima H."/>
            <person name="Lapidus A."/>
            <person name="Nolan M."/>
            <person name="Lucas S."/>
            <person name="Hammon N."/>
            <person name="Deshpande S."/>
            <person name="Cheng J.F."/>
            <person name="Tapia R."/>
            <person name="Goodwin L.A."/>
            <person name="Pitluck S."/>
            <person name="Liolios K."/>
            <person name="Pagani I."/>
            <person name="Ivanova N."/>
            <person name="Mavromatis K."/>
            <person name="Mikhailova N."/>
            <person name="Pati A."/>
            <person name="Chen A."/>
            <person name="Palaniappan K."/>
            <person name="Land M."/>
            <person name="Hauser L."/>
            <person name="Pan C."/>
            <person name="Brambilla E.M."/>
            <person name="Rohde M."/>
            <person name="Spring S."/>
            <person name="Goker M."/>
            <person name="Detter J.C."/>
            <person name="Bristow J."/>
            <person name="Eisen J.A."/>
            <person name="Markowitz V."/>
            <person name="Hugenholtz P."/>
            <person name="Kyrpides N.C."/>
            <person name="Klenk H.P."/>
            <person name="Woyke T."/>
        </authorList>
    </citation>
    <scope>NUCLEOTIDE SEQUENCE [LARGE SCALE GENOMIC DNA]</scope>
    <source>
        <strain evidence="6">DSM 13258</strain>
        <strain evidence="7">DSM 13258 / LMG 19739 / B1</strain>
    </source>
</reference>
<accession>G2PMJ7</accession>
<dbReference type="EMBL" id="CP002999">
    <property type="protein sequence ID" value="AEM70345.1"/>
    <property type="molecule type" value="Genomic_DNA"/>
</dbReference>
<dbReference type="GO" id="GO:0003677">
    <property type="term" value="F:DNA binding"/>
    <property type="evidence" value="ECO:0007669"/>
    <property type="project" value="InterPro"/>
</dbReference>
<evidence type="ECO:0000313" key="4">
    <source>
        <dbReference type="EMBL" id="AEM70345.1"/>
    </source>
</evidence>
<protein>
    <submittedName>
        <fullName evidence="6">Transposase IS116/IS110/IS902 family protein</fullName>
    </submittedName>
</protein>
<evidence type="ECO:0000259" key="3">
    <source>
        <dbReference type="Pfam" id="PF02371"/>
    </source>
</evidence>
<dbReference type="KEGG" id="mrs:Murru_3311"/>
<gene>
    <name evidence="4" type="ordered locus">Murru_1303</name>
    <name evidence="5" type="ordered locus">Murru_3235</name>
    <name evidence="6" type="ordered locus">Murru_3311</name>
</gene>
<dbReference type="Pfam" id="PF01548">
    <property type="entry name" value="DEDD_Tnp_IS110"/>
    <property type="match status" value="1"/>
</dbReference>
<dbReference type="AlphaFoldDB" id="G2PMJ7"/>
<sequence>METELNFIGIDVSKDTLDICLLSERSRSFIVKNREKDIARFFNALLEENISYHICAENTGKYTWSLMSVLADMDCDFYVVNPLHLKRSLGLVRGKNDKVDAVRIAHFIKKNYTETKTYVQKRNVIEDLQILLSERGFRINQRKQLKTKNKELMVLGNQKLAKHIIEQNNRLIKELTVQVKAIEQQVRALLKSDTKLNTLSRQLKSIPGVGDVLCWNILVKTNEFKSITQPRKLACYCGVAPFQNTSGTSIFGRNRVSNLADKSLKKLLHLGAMSAIRLENDLALYYKRKVNEGKNKMSVLNAVRNKIIHLIFALIKNQAFYQNRLVAS</sequence>
<dbReference type="STRING" id="886377.Murru_1303"/>
<dbReference type="PANTHER" id="PTHR33055:SF3">
    <property type="entry name" value="PUTATIVE TRANSPOSASE FOR IS117-RELATED"/>
    <property type="match status" value="1"/>
</dbReference>
<feature type="coiled-coil region" evidence="1">
    <location>
        <begin position="165"/>
        <end position="192"/>
    </location>
</feature>
<dbReference type="InterPro" id="IPR047650">
    <property type="entry name" value="Transpos_IS110"/>
</dbReference>
<evidence type="ECO:0000256" key="1">
    <source>
        <dbReference type="SAM" id="Coils"/>
    </source>
</evidence>
<dbReference type="KEGG" id="mrs:Murru_3235"/>
<dbReference type="KEGG" id="mrs:Murru_1303"/>
<organism evidence="6 7">
    <name type="scientific">Allomuricauda ruestringensis (strain DSM 13258 / CIP 107369 / LMG 19739 / B1)</name>
    <name type="common">Muricauda ruestringensis</name>
    <dbReference type="NCBI Taxonomy" id="886377"/>
    <lineage>
        <taxon>Bacteria</taxon>
        <taxon>Pseudomonadati</taxon>
        <taxon>Bacteroidota</taxon>
        <taxon>Flavobacteriia</taxon>
        <taxon>Flavobacteriales</taxon>
        <taxon>Flavobacteriaceae</taxon>
        <taxon>Flagellimonas</taxon>
    </lineage>
</organism>
<evidence type="ECO:0000313" key="6">
    <source>
        <dbReference type="EMBL" id="AEM72330.1"/>
    </source>
</evidence>
<dbReference type="Proteomes" id="UP000008908">
    <property type="component" value="Chromosome"/>
</dbReference>
<dbReference type="EMBL" id="CP002999">
    <property type="protein sequence ID" value="AEM72330.1"/>
    <property type="molecule type" value="Genomic_DNA"/>
</dbReference>
<dbReference type="HOGENOM" id="CLU_036902_5_0_10"/>
<dbReference type="PANTHER" id="PTHR33055">
    <property type="entry name" value="TRANSPOSASE FOR INSERTION SEQUENCE ELEMENT IS1111A"/>
    <property type="match status" value="1"/>
</dbReference>
<dbReference type="GO" id="GO:0006313">
    <property type="term" value="P:DNA transposition"/>
    <property type="evidence" value="ECO:0007669"/>
    <property type="project" value="InterPro"/>
</dbReference>
<name>G2PMJ7_ALLRU</name>
<dbReference type="EMBL" id="CP002999">
    <property type="protein sequence ID" value="AEM72254.1"/>
    <property type="molecule type" value="Genomic_DNA"/>
</dbReference>
<evidence type="ECO:0000259" key="2">
    <source>
        <dbReference type="Pfam" id="PF01548"/>
    </source>
</evidence>
<reference evidence="7" key="1">
    <citation type="submission" date="2011-08" db="EMBL/GenBank/DDBJ databases">
        <title>The complete genome of Muricauda ruestringensis DSM 13258.</title>
        <authorList>
            <person name="Lucas S."/>
            <person name="Han J."/>
            <person name="Lapidus A."/>
            <person name="Bruce D."/>
            <person name="Goodwin L."/>
            <person name="Pitluck S."/>
            <person name="Peters L."/>
            <person name="Kyrpides N."/>
            <person name="Mavromatis K."/>
            <person name="Ivanova N."/>
            <person name="Ovchinnikova G."/>
            <person name="Teshima H."/>
            <person name="Detter J.C."/>
            <person name="Tapia R."/>
            <person name="Han C."/>
            <person name="Land M."/>
            <person name="Hauser L."/>
            <person name="Markowitz V."/>
            <person name="Cheng J.-F."/>
            <person name="Hugenholtz P."/>
            <person name="Woyke T."/>
            <person name="Wu D."/>
            <person name="Spring S."/>
            <person name="Schroeder M."/>
            <person name="Brambilla E."/>
            <person name="Klenk H.-P."/>
            <person name="Eisen J.A."/>
        </authorList>
    </citation>
    <scope>NUCLEOTIDE SEQUENCE [LARGE SCALE GENOMIC DNA]</scope>
    <source>
        <strain evidence="7">DSM 13258 / LMG 19739 / B1</strain>
    </source>
</reference>
<dbReference type="GO" id="GO:0004803">
    <property type="term" value="F:transposase activity"/>
    <property type="evidence" value="ECO:0007669"/>
    <property type="project" value="InterPro"/>
</dbReference>
<proteinExistence type="predicted"/>
<dbReference type="InterPro" id="IPR002525">
    <property type="entry name" value="Transp_IS110-like_N"/>
</dbReference>
<dbReference type="Pfam" id="PF02371">
    <property type="entry name" value="Transposase_20"/>
    <property type="match status" value="1"/>
</dbReference>
<feature type="domain" description="Transposase IS116/IS110/IS902 C-terminal" evidence="3">
    <location>
        <begin position="201"/>
        <end position="287"/>
    </location>
</feature>
<dbReference type="NCBIfam" id="NF033542">
    <property type="entry name" value="transpos_IS110"/>
    <property type="match status" value="1"/>
</dbReference>
<feature type="domain" description="Transposase IS110-like N-terminal" evidence="2">
    <location>
        <begin position="8"/>
        <end position="153"/>
    </location>
</feature>
<evidence type="ECO:0000313" key="7">
    <source>
        <dbReference type="Proteomes" id="UP000008908"/>
    </source>
</evidence>